<comment type="subunit">
    <text evidence="5 13 14">Homodimer.</text>
</comment>
<dbReference type="GO" id="GO:0003862">
    <property type="term" value="F:3-isopropylmalate dehydrogenase activity"/>
    <property type="evidence" value="ECO:0007669"/>
    <property type="project" value="UniProtKB-EC"/>
</dbReference>
<accession>A0ABT3XA65</accession>
<feature type="site" description="Important for catalysis" evidence="13">
    <location>
        <position position="189"/>
    </location>
</feature>
<evidence type="ECO:0000313" key="16">
    <source>
        <dbReference type="EMBL" id="MCX7571639.1"/>
    </source>
</evidence>
<dbReference type="Gene3D" id="3.40.718.10">
    <property type="entry name" value="Isopropylmalate Dehydrogenase"/>
    <property type="match status" value="1"/>
</dbReference>
<keyword evidence="13" id="KW-0963">Cytoplasm</keyword>
<feature type="binding site" evidence="13">
    <location>
        <position position="133"/>
    </location>
    <ligand>
        <name>substrate</name>
    </ligand>
</feature>
<dbReference type="InterPro" id="IPR024084">
    <property type="entry name" value="IsoPropMal-DH-like_dom"/>
</dbReference>
<feature type="binding site" evidence="13">
    <location>
        <position position="95"/>
    </location>
    <ligand>
        <name>substrate</name>
    </ligand>
</feature>
<gene>
    <name evidence="13 16" type="primary">leuB</name>
    <name evidence="16" type="ORF">OS242_16985</name>
</gene>
<feature type="binding site" evidence="13">
    <location>
        <position position="221"/>
    </location>
    <ligand>
        <name>Mg(2+)</name>
        <dbReference type="ChEBI" id="CHEBI:18420"/>
    </ligand>
</feature>
<comment type="subcellular location">
    <subcellularLocation>
        <location evidence="13">Cytoplasm</location>
    </subcellularLocation>
</comment>
<name>A0ABT3XA65_9BACL</name>
<evidence type="ECO:0000256" key="9">
    <source>
        <dbReference type="ARBA" id="ARBA00022842"/>
    </source>
</evidence>
<comment type="caution">
    <text evidence="13">Lacks conserved residue(s) required for the propagation of feature annotation.</text>
</comment>
<evidence type="ECO:0000256" key="2">
    <source>
        <dbReference type="ARBA" id="ARBA00001936"/>
    </source>
</evidence>
<comment type="caution">
    <text evidence="16">The sequence shown here is derived from an EMBL/GenBank/DDBJ whole genome shotgun (WGS) entry which is preliminary data.</text>
</comment>
<dbReference type="PANTHER" id="PTHR42979">
    <property type="entry name" value="3-ISOPROPYLMALATE DEHYDROGENASE"/>
    <property type="match status" value="1"/>
</dbReference>
<evidence type="ECO:0000256" key="4">
    <source>
        <dbReference type="ARBA" id="ARBA00008319"/>
    </source>
</evidence>
<keyword evidence="10 13" id="KW-0560">Oxidoreductase</keyword>
<dbReference type="InterPro" id="IPR019818">
    <property type="entry name" value="IsoCit/isopropylmalate_DH_CS"/>
</dbReference>
<feature type="domain" description="Isopropylmalate dehydrogenase-like" evidence="15">
    <location>
        <begin position="3"/>
        <end position="349"/>
    </location>
</feature>
<keyword evidence="7 13" id="KW-0028">Amino-acid biosynthesis</keyword>
<evidence type="ECO:0000256" key="12">
    <source>
        <dbReference type="ARBA" id="ARBA00023304"/>
    </source>
</evidence>
<dbReference type="InterPro" id="IPR004429">
    <property type="entry name" value="Isopropylmalate_DH"/>
</dbReference>
<dbReference type="PROSITE" id="PS00470">
    <property type="entry name" value="IDH_IMDH"/>
    <property type="match status" value="1"/>
</dbReference>
<dbReference type="EMBL" id="JAPMLT010000012">
    <property type="protein sequence ID" value="MCX7571639.1"/>
    <property type="molecule type" value="Genomic_DNA"/>
</dbReference>
<comment type="catalytic activity">
    <reaction evidence="1 13 14">
        <text>(2R,3S)-3-isopropylmalate + NAD(+) = 4-methyl-2-oxopentanoate + CO2 + NADH</text>
        <dbReference type="Rhea" id="RHEA:32271"/>
        <dbReference type="ChEBI" id="CHEBI:16526"/>
        <dbReference type="ChEBI" id="CHEBI:17865"/>
        <dbReference type="ChEBI" id="CHEBI:35121"/>
        <dbReference type="ChEBI" id="CHEBI:57540"/>
        <dbReference type="ChEBI" id="CHEBI:57945"/>
        <dbReference type="EC" id="1.1.1.85"/>
    </reaction>
</comment>
<protein>
    <recommendedName>
        <fullName evidence="13">3-isopropylmalate dehydrogenase</fullName>
        <ecNumber evidence="13">1.1.1.85</ecNumber>
    </recommendedName>
    <alternativeName>
        <fullName evidence="13">3-IPM-DH</fullName>
    </alternativeName>
    <alternativeName>
        <fullName evidence="13">Beta-IPM dehydrogenase</fullName>
        <shortName evidence="13">IMDH</shortName>
    </alternativeName>
</protein>
<feature type="binding site" evidence="13">
    <location>
        <position position="105"/>
    </location>
    <ligand>
        <name>substrate</name>
    </ligand>
</feature>
<evidence type="ECO:0000256" key="8">
    <source>
        <dbReference type="ARBA" id="ARBA00022723"/>
    </source>
</evidence>
<feature type="binding site" evidence="13">
    <location>
        <position position="249"/>
    </location>
    <ligand>
        <name>Mg(2+)</name>
        <dbReference type="ChEBI" id="CHEBI:18420"/>
    </ligand>
</feature>
<sequence length="362" mass="39009">MKSIALLPGDGIGPEVIAEAKKVLAAVGAAYGREMTFESYPFGGAGIDECGDPYPEVTAAGIRRSSAILLGAVGGPRWDALPLEQRPERGILRLRADLDVYANLRPVRVHDVLLSYCPLRPELAKGTDLVIVRELTAGIYYGERGRSRANGEWQAYDTCTYTASQIERVVRAGFETAQKRRKILHSVDKANVMTTSGLWREIVGDLAPEYPDVKVHHLLIDNAAMQMMRSPSQFDVLVTENLFGDILSDEASMLAGSIGMIPSASLGPDVSLYEPIHGSAPDIAGLGLSNPIGTILSAAMMLRHSFGWEAEADAVEAAVFRVLEEGYRTRDMTKVGTEAVTTSEMGSLVAEEVLKMSAKVAG</sequence>
<comment type="cofactor">
    <cofactor evidence="13 14">
        <name>Mg(2+)</name>
        <dbReference type="ChEBI" id="CHEBI:18420"/>
    </cofactor>
    <cofactor evidence="13 14">
        <name>Mn(2+)</name>
        <dbReference type="ChEBI" id="CHEBI:29035"/>
    </cofactor>
    <text evidence="13 14">Binds 1 Mg(2+) or Mn(2+) ion per subunit.</text>
</comment>
<keyword evidence="8 13" id="KW-0479">Metal-binding</keyword>
<comment type="pathway">
    <text evidence="3 13 14">Amino-acid biosynthesis; L-leucine biosynthesis; L-leucine from 3-methyl-2-oxobutanoate: step 3/4.</text>
</comment>
<keyword evidence="13" id="KW-0464">Manganese</keyword>
<feature type="binding site" evidence="13">
    <location>
        <begin position="75"/>
        <end position="88"/>
    </location>
    <ligand>
        <name>NAD(+)</name>
        <dbReference type="ChEBI" id="CHEBI:57540"/>
    </ligand>
</feature>
<evidence type="ECO:0000256" key="14">
    <source>
        <dbReference type="RuleBase" id="RU004445"/>
    </source>
</evidence>
<comment type="function">
    <text evidence="13 14">Catalyzes the oxidation of 3-carboxy-2-hydroxy-4-methylpentanoate (3-isopropylmalate) to 3-carboxy-4-methyl-2-oxopentanoate. The product decarboxylates to 4-methyl-2 oxopentanoate.</text>
</comment>
<dbReference type="NCBIfam" id="TIGR00169">
    <property type="entry name" value="leuB"/>
    <property type="match status" value="1"/>
</dbReference>
<evidence type="ECO:0000313" key="17">
    <source>
        <dbReference type="Proteomes" id="UP001208017"/>
    </source>
</evidence>
<comment type="cofactor">
    <cofactor evidence="2">
        <name>Mn(2+)</name>
        <dbReference type="ChEBI" id="CHEBI:29035"/>
    </cofactor>
</comment>
<organism evidence="16 17">
    <name type="scientific">Tumebacillus lacus</name>
    <dbReference type="NCBI Taxonomy" id="2995335"/>
    <lineage>
        <taxon>Bacteria</taxon>
        <taxon>Bacillati</taxon>
        <taxon>Bacillota</taxon>
        <taxon>Bacilli</taxon>
        <taxon>Bacillales</taxon>
        <taxon>Alicyclobacillaceae</taxon>
        <taxon>Tumebacillus</taxon>
    </lineage>
</organism>
<evidence type="ECO:0000256" key="1">
    <source>
        <dbReference type="ARBA" id="ARBA00000624"/>
    </source>
</evidence>
<dbReference type="RefSeq" id="WP_267152889.1">
    <property type="nucleotide sequence ID" value="NZ_JAPMLT010000012.1"/>
</dbReference>
<reference evidence="16 17" key="1">
    <citation type="submission" date="2022-11" db="EMBL/GenBank/DDBJ databases">
        <title>Study of microbial diversity in lake waters.</title>
        <authorList>
            <person name="Zhang J."/>
        </authorList>
    </citation>
    <scope>NUCLEOTIDE SEQUENCE [LARGE SCALE GENOMIC DNA]</scope>
    <source>
        <strain evidence="16 17">DT12</strain>
    </source>
</reference>
<evidence type="ECO:0000256" key="3">
    <source>
        <dbReference type="ARBA" id="ARBA00004762"/>
    </source>
</evidence>
<feature type="binding site" evidence="13">
    <location>
        <position position="245"/>
    </location>
    <ligand>
        <name>Mg(2+)</name>
        <dbReference type="ChEBI" id="CHEBI:18420"/>
    </ligand>
</feature>
<dbReference type="PANTHER" id="PTHR42979:SF1">
    <property type="entry name" value="3-ISOPROPYLMALATE DEHYDROGENASE"/>
    <property type="match status" value="1"/>
</dbReference>
<feature type="site" description="Important for catalysis" evidence="13">
    <location>
        <position position="140"/>
    </location>
</feature>
<evidence type="ECO:0000256" key="6">
    <source>
        <dbReference type="ARBA" id="ARBA00022430"/>
    </source>
</evidence>
<keyword evidence="12 13" id="KW-0100">Branched-chain amino acid biosynthesis</keyword>
<dbReference type="Pfam" id="PF00180">
    <property type="entry name" value="Iso_dh"/>
    <property type="match status" value="1"/>
</dbReference>
<dbReference type="SUPFAM" id="SSF53659">
    <property type="entry name" value="Isocitrate/Isopropylmalate dehydrogenase-like"/>
    <property type="match status" value="1"/>
</dbReference>
<feature type="binding site" evidence="13">
    <location>
        <position position="221"/>
    </location>
    <ligand>
        <name>substrate</name>
    </ligand>
</feature>
<dbReference type="SMART" id="SM01329">
    <property type="entry name" value="Iso_dh"/>
    <property type="match status" value="1"/>
</dbReference>
<dbReference type="EC" id="1.1.1.85" evidence="13"/>
<keyword evidence="11 13" id="KW-0520">NAD</keyword>
<keyword evidence="17" id="KW-1185">Reference proteome</keyword>
<evidence type="ECO:0000256" key="13">
    <source>
        <dbReference type="HAMAP-Rule" id="MF_01033"/>
    </source>
</evidence>
<dbReference type="Proteomes" id="UP001208017">
    <property type="component" value="Unassembled WGS sequence"/>
</dbReference>
<evidence type="ECO:0000256" key="11">
    <source>
        <dbReference type="ARBA" id="ARBA00023027"/>
    </source>
</evidence>
<dbReference type="HAMAP" id="MF_01033">
    <property type="entry name" value="LeuB_type1"/>
    <property type="match status" value="1"/>
</dbReference>
<evidence type="ECO:0000256" key="5">
    <source>
        <dbReference type="ARBA" id="ARBA00011738"/>
    </source>
</evidence>
<comment type="similarity">
    <text evidence="4 13">Belongs to the isocitrate and isopropylmalate dehydrogenases family. LeuB type 1 subfamily.</text>
</comment>
<evidence type="ECO:0000256" key="7">
    <source>
        <dbReference type="ARBA" id="ARBA00022605"/>
    </source>
</evidence>
<keyword evidence="6 13" id="KW-0432">Leucine biosynthesis</keyword>
<evidence type="ECO:0000259" key="15">
    <source>
        <dbReference type="SMART" id="SM01329"/>
    </source>
</evidence>
<keyword evidence="9 13" id="KW-0460">Magnesium</keyword>
<proteinExistence type="inferred from homology"/>
<evidence type="ECO:0000256" key="10">
    <source>
        <dbReference type="ARBA" id="ARBA00023002"/>
    </source>
</evidence>